<gene>
    <name evidence="2" type="ORF">F0P94_03070</name>
</gene>
<sequence>MKKLSLLFLLSCLGTAGQGQQVSVTKSFAWAAEEANYALTQTPDGGYLLGGNTTSFNSTYAQNAYLLKTDRNGDSLWIKHQYSATAMTDIQDILPLADGTILVAGAKSTPGNNWDAWLMKTDASGNMLWERTFGGAQLDYFSGLQAVPGGGFVMCGLTESMGAGGRDAYLVKTDAGGNLLWEKTYGGSFLDEVIKVKVTQNGDFIMAGGTYSFSSNPGVTDDLYLIRTDPQGNQRWHQTYGTANIDWANDLVETPTGEIVLTGLKNNSNLALTSGQTYLLKTDASGNLLWDKSFSLNAFRNEGQAILTTPDGGLLISGFTTNPMTGTDAFVVKTDADGTILWQHIFDNGAAQTFERAYGLLQDDQGKILISGMKNFSPTLQPDIFLLKLTDNAVLGIAGNQKTEKLALTPFPNPASGSLSVKVPYTKLLQAEILDLTGKVLLTRQFESTTELNFNVAALPPACYLLKVKTAEGVAVSKFLVSR</sequence>
<feature type="domain" description="Secretion system C-terminal sorting" evidence="1">
    <location>
        <begin position="411"/>
        <end position="481"/>
    </location>
</feature>
<dbReference type="Pfam" id="PF18962">
    <property type="entry name" value="Por_Secre_tail"/>
    <property type="match status" value="1"/>
</dbReference>
<dbReference type="Proteomes" id="UP000326570">
    <property type="component" value="Unassembled WGS sequence"/>
</dbReference>
<reference evidence="2 3" key="1">
    <citation type="submission" date="2019-09" db="EMBL/GenBank/DDBJ databases">
        <title>Genome sequence of Adhaeribacter sp. M2.</title>
        <authorList>
            <person name="Srinivasan S."/>
        </authorList>
    </citation>
    <scope>NUCLEOTIDE SEQUENCE [LARGE SCALE GENOMIC DNA]</scope>
    <source>
        <strain evidence="2 3">M2</strain>
    </source>
</reference>
<dbReference type="PANTHER" id="PTHR42754">
    <property type="entry name" value="ENDOGLUCANASE"/>
    <property type="match status" value="1"/>
</dbReference>
<accession>A0A5N1JAN5</accession>
<dbReference type="RefSeq" id="WP_150902221.1">
    <property type="nucleotide sequence ID" value="NZ_VTWT01000001.1"/>
</dbReference>
<evidence type="ECO:0000259" key="1">
    <source>
        <dbReference type="Pfam" id="PF18962"/>
    </source>
</evidence>
<keyword evidence="3" id="KW-1185">Reference proteome</keyword>
<proteinExistence type="predicted"/>
<evidence type="ECO:0000313" key="3">
    <source>
        <dbReference type="Proteomes" id="UP000326570"/>
    </source>
</evidence>
<dbReference type="AlphaFoldDB" id="A0A5N1JAN5"/>
<name>A0A5N1JAN5_9BACT</name>
<dbReference type="InterPro" id="IPR026444">
    <property type="entry name" value="Secre_tail"/>
</dbReference>
<protein>
    <submittedName>
        <fullName evidence="2">T9SS type A sorting domain-containing protein</fullName>
    </submittedName>
</protein>
<dbReference type="SUPFAM" id="SSF63829">
    <property type="entry name" value="Calcium-dependent phosphotriesterase"/>
    <property type="match status" value="1"/>
</dbReference>
<evidence type="ECO:0000313" key="2">
    <source>
        <dbReference type="EMBL" id="KAA9346078.1"/>
    </source>
</evidence>
<organism evidence="2 3">
    <name type="scientific">Adhaeribacter soli</name>
    <dbReference type="NCBI Taxonomy" id="2607655"/>
    <lineage>
        <taxon>Bacteria</taxon>
        <taxon>Pseudomonadati</taxon>
        <taxon>Bacteroidota</taxon>
        <taxon>Cytophagia</taxon>
        <taxon>Cytophagales</taxon>
        <taxon>Hymenobacteraceae</taxon>
        <taxon>Adhaeribacter</taxon>
    </lineage>
</organism>
<dbReference type="NCBIfam" id="TIGR04183">
    <property type="entry name" value="Por_Secre_tail"/>
    <property type="match status" value="1"/>
</dbReference>
<dbReference type="PANTHER" id="PTHR42754:SF1">
    <property type="entry name" value="LIPOPROTEIN"/>
    <property type="match status" value="1"/>
</dbReference>
<comment type="caution">
    <text evidence="2">The sequence shown here is derived from an EMBL/GenBank/DDBJ whole genome shotgun (WGS) entry which is preliminary data.</text>
</comment>
<dbReference type="EMBL" id="VTWT01000001">
    <property type="protein sequence ID" value="KAA9346078.1"/>
    <property type="molecule type" value="Genomic_DNA"/>
</dbReference>